<name>U1GWB2_TRESO</name>
<comment type="caution">
    <text evidence="1">The sequence shown here is derived from an EMBL/GenBank/DDBJ whole genome shotgun (WGS) entry which is preliminary data.</text>
</comment>
<dbReference type="STRING" id="1125725.HMPREF1325_0129"/>
<accession>U1GWB2</accession>
<protein>
    <submittedName>
        <fullName evidence="1">Uncharacterized protein</fullName>
    </submittedName>
</protein>
<gene>
    <name evidence="1" type="ORF">HMPREF1325_0129</name>
</gene>
<dbReference type="Proteomes" id="UP000016412">
    <property type="component" value="Unassembled WGS sequence"/>
</dbReference>
<sequence length="62" mass="7560">MSAFADFESTSYCYYNIFRRFSQYLLIINSRQESITTTRTFNRCFHVFFIKNRVIYCFIGDI</sequence>
<evidence type="ECO:0000313" key="2">
    <source>
        <dbReference type="Proteomes" id="UP000016412"/>
    </source>
</evidence>
<dbReference type="AlphaFoldDB" id="U1GWB2"/>
<proteinExistence type="predicted"/>
<dbReference type="EMBL" id="AUZJ01000027">
    <property type="protein sequence ID" value="ERF60864.1"/>
    <property type="molecule type" value="Genomic_DNA"/>
</dbReference>
<organism evidence="1 2">
    <name type="scientific">Treponema socranskii subsp. socranskii VPI DR56BR1116 = ATCC 35536</name>
    <dbReference type="NCBI Taxonomy" id="1125725"/>
    <lineage>
        <taxon>Bacteria</taxon>
        <taxon>Pseudomonadati</taxon>
        <taxon>Spirochaetota</taxon>
        <taxon>Spirochaetia</taxon>
        <taxon>Spirochaetales</taxon>
        <taxon>Treponemataceae</taxon>
        <taxon>Treponema</taxon>
    </lineage>
</organism>
<evidence type="ECO:0000313" key="1">
    <source>
        <dbReference type="EMBL" id="ERF60864.1"/>
    </source>
</evidence>
<reference evidence="1 2" key="1">
    <citation type="submission" date="2013-08" db="EMBL/GenBank/DDBJ databases">
        <authorList>
            <person name="Durkin A.S."/>
            <person name="Haft D.R."/>
            <person name="McCorrison J."/>
            <person name="Torralba M."/>
            <person name="Gillis M."/>
            <person name="Haft D.H."/>
            <person name="Methe B."/>
            <person name="Sutton G."/>
            <person name="Nelson K.E."/>
        </authorList>
    </citation>
    <scope>NUCLEOTIDE SEQUENCE [LARGE SCALE GENOMIC DNA]</scope>
    <source>
        <strain evidence="1 2">VPI DR56BR1116</strain>
    </source>
</reference>